<keyword evidence="6" id="KW-0732">Signal</keyword>
<dbReference type="GO" id="GO:0044718">
    <property type="term" value="P:siderophore transmembrane transport"/>
    <property type="evidence" value="ECO:0007669"/>
    <property type="project" value="TreeGrafter"/>
</dbReference>
<keyword evidence="3 11" id="KW-0813">Transport</keyword>
<evidence type="ECO:0000256" key="1">
    <source>
        <dbReference type="ARBA" id="ARBA00004571"/>
    </source>
</evidence>
<feature type="region of interest" description="Disordered" evidence="14">
    <location>
        <begin position="17"/>
        <end position="68"/>
    </location>
</feature>
<feature type="domain" description="TonB-dependent receptor-like beta-barrel" evidence="15">
    <location>
        <begin position="247"/>
        <end position="671"/>
    </location>
</feature>
<evidence type="ECO:0000256" key="6">
    <source>
        <dbReference type="ARBA" id="ARBA00022729"/>
    </source>
</evidence>
<dbReference type="EMBL" id="LMTR01000073">
    <property type="protein sequence ID" value="KWT66184.1"/>
    <property type="molecule type" value="Genomic_DNA"/>
</dbReference>
<evidence type="ECO:0000256" key="4">
    <source>
        <dbReference type="ARBA" id="ARBA00022452"/>
    </source>
</evidence>
<dbReference type="Gene3D" id="2.170.130.10">
    <property type="entry name" value="TonB-dependent receptor, plug domain"/>
    <property type="match status" value="1"/>
</dbReference>
<keyword evidence="9 17" id="KW-0675">Receptor</keyword>
<feature type="domain" description="TonB-dependent receptor plug" evidence="16">
    <location>
        <begin position="81"/>
        <end position="187"/>
    </location>
</feature>
<evidence type="ECO:0000256" key="14">
    <source>
        <dbReference type="SAM" id="MobiDB-lite"/>
    </source>
</evidence>
<feature type="short sequence motif" description="TonB C-terminal box" evidence="12">
    <location>
        <begin position="699"/>
        <end position="716"/>
    </location>
</feature>
<comment type="similarity">
    <text evidence="2 11 13">Belongs to the TonB-dependent receptor family.</text>
</comment>
<dbReference type="InterPro" id="IPR012910">
    <property type="entry name" value="Plug_dom"/>
</dbReference>
<dbReference type="SUPFAM" id="SSF56935">
    <property type="entry name" value="Porins"/>
    <property type="match status" value="1"/>
</dbReference>
<dbReference type="GO" id="GO:0015232">
    <property type="term" value="F:heme transmembrane transporter activity"/>
    <property type="evidence" value="ECO:0007669"/>
    <property type="project" value="InterPro"/>
</dbReference>
<dbReference type="InterPro" id="IPR039426">
    <property type="entry name" value="TonB-dep_rcpt-like"/>
</dbReference>
<reference evidence="17 18" key="1">
    <citation type="submission" date="2015-10" db="EMBL/GenBank/DDBJ databases">
        <title>Transcriptomic analysis of a linuron degrading triple-species bacterial consortium.</title>
        <authorList>
            <person name="Albers P."/>
        </authorList>
    </citation>
    <scope>NUCLEOTIDE SEQUENCE [LARGE SCALE GENOMIC DNA]</scope>
    <source>
        <strain evidence="17 18">WDL6</strain>
    </source>
</reference>
<evidence type="ECO:0000256" key="5">
    <source>
        <dbReference type="ARBA" id="ARBA00022692"/>
    </source>
</evidence>
<dbReference type="PATRIC" id="fig|121290.4.peg.284"/>
<dbReference type="NCBIfam" id="TIGR01785">
    <property type="entry name" value="TonB-hemin"/>
    <property type="match status" value="1"/>
</dbReference>
<dbReference type="InterPro" id="IPR037066">
    <property type="entry name" value="Plug_dom_sf"/>
</dbReference>
<name>A0A109BCB1_HYPSL</name>
<keyword evidence="7 13" id="KW-0798">TonB box</keyword>
<evidence type="ECO:0000256" key="3">
    <source>
        <dbReference type="ARBA" id="ARBA00022448"/>
    </source>
</evidence>
<keyword evidence="10 11" id="KW-0998">Cell outer membrane</keyword>
<dbReference type="PROSITE" id="PS01156">
    <property type="entry name" value="TONB_DEPENDENT_REC_2"/>
    <property type="match status" value="1"/>
</dbReference>
<evidence type="ECO:0000256" key="8">
    <source>
        <dbReference type="ARBA" id="ARBA00023136"/>
    </source>
</evidence>
<evidence type="ECO:0000256" key="13">
    <source>
        <dbReference type="RuleBase" id="RU003357"/>
    </source>
</evidence>
<dbReference type="AlphaFoldDB" id="A0A109BCB1"/>
<gene>
    <name evidence="17" type="ORF">APY04_2380</name>
</gene>
<evidence type="ECO:0000256" key="10">
    <source>
        <dbReference type="ARBA" id="ARBA00023237"/>
    </source>
</evidence>
<comment type="caution">
    <text evidence="17">The sequence shown here is derived from an EMBL/GenBank/DDBJ whole genome shotgun (WGS) entry which is preliminary data.</text>
</comment>
<dbReference type="InterPro" id="IPR011276">
    <property type="entry name" value="TonB_haem/Hb_rcpt"/>
</dbReference>
<evidence type="ECO:0000256" key="11">
    <source>
        <dbReference type="PROSITE-ProRule" id="PRU01360"/>
    </source>
</evidence>
<feature type="compositionally biased region" description="Low complexity" evidence="14">
    <location>
        <begin position="45"/>
        <end position="61"/>
    </location>
</feature>
<evidence type="ECO:0000256" key="7">
    <source>
        <dbReference type="ARBA" id="ARBA00023077"/>
    </source>
</evidence>
<dbReference type="Pfam" id="PF00593">
    <property type="entry name" value="TonB_dep_Rec_b-barrel"/>
    <property type="match status" value="1"/>
</dbReference>
<keyword evidence="4 11" id="KW-1134">Transmembrane beta strand</keyword>
<dbReference type="InterPro" id="IPR036942">
    <property type="entry name" value="Beta-barrel_TonB_sf"/>
</dbReference>
<comment type="subcellular location">
    <subcellularLocation>
        <location evidence="1 11">Cell outer membrane</location>
        <topology evidence="1 11">Multi-pass membrane protein</topology>
    </subcellularLocation>
</comment>
<dbReference type="PROSITE" id="PS52016">
    <property type="entry name" value="TONB_DEPENDENT_REC_3"/>
    <property type="match status" value="1"/>
</dbReference>
<dbReference type="GO" id="GO:0009279">
    <property type="term" value="C:cell outer membrane"/>
    <property type="evidence" value="ECO:0007669"/>
    <property type="project" value="UniProtKB-SubCell"/>
</dbReference>
<evidence type="ECO:0000259" key="15">
    <source>
        <dbReference type="Pfam" id="PF00593"/>
    </source>
</evidence>
<evidence type="ECO:0000313" key="18">
    <source>
        <dbReference type="Proteomes" id="UP000059074"/>
    </source>
</evidence>
<dbReference type="PANTHER" id="PTHR30069">
    <property type="entry name" value="TONB-DEPENDENT OUTER MEMBRANE RECEPTOR"/>
    <property type="match status" value="1"/>
</dbReference>
<evidence type="ECO:0000259" key="16">
    <source>
        <dbReference type="Pfam" id="PF07715"/>
    </source>
</evidence>
<keyword evidence="8 11" id="KW-0472">Membrane</keyword>
<dbReference type="Gene3D" id="2.40.170.20">
    <property type="entry name" value="TonB-dependent receptor, beta-barrel domain"/>
    <property type="match status" value="1"/>
</dbReference>
<dbReference type="Pfam" id="PF07715">
    <property type="entry name" value="Plug"/>
    <property type="match status" value="1"/>
</dbReference>
<dbReference type="GO" id="GO:0015344">
    <property type="term" value="F:siderophore uptake transmembrane transporter activity"/>
    <property type="evidence" value="ECO:0007669"/>
    <property type="project" value="TreeGrafter"/>
</dbReference>
<organism evidence="17 18">
    <name type="scientific">Hyphomicrobium sulfonivorans</name>
    <dbReference type="NCBI Taxonomy" id="121290"/>
    <lineage>
        <taxon>Bacteria</taxon>
        <taxon>Pseudomonadati</taxon>
        <taxon>Pseudomonadota</taxon>
        <taxon>Alphaproteobacteria</taxon>
        <taxon>Hyphomicrobiales</taxon>
        <taxon>Hyphomicrobiaceae</taxon>
        <taxon>Hyphomicrobium</taxon>
    </lineage>
</organism>
<sequence length="716" mass="76008">MLLLGVSAIAVNVSSDASAQENQLPPLTVEGNQAKKPAKKKAAAKKAAPATVATQPPQQQQFNASATANESTIQASEIPYTVPAGVSVVGVGEIDTFGQTRLDNVLRAQAGTFTRESAGNPGIAVNIRGFEGMGRVNTMIDGVRQNFRFLGHEAGGFTYVDPMLLAGIDIQRGAISTAGGAGALAGAANFRTLGVSDIIKDGQDSGVLTAVSWGSNGVGWSEMLAAGMRTESVGVAAAIAKTNQNNYKNGSGQTVPFTDQDIVSGLVKGYGYFSPEARLDVGGVFYDNDFSANSYYQNLRSSIVTSRFRYAPSDNQLVNLNMGVQYSNVEMTYLRGLNSFARDVGRKIEDKGAGFDISNTSRFSLGGVRVSSTYGVEYFVDDFRVTKGAVNPAGQNSVGGVFSETTFSQSIFDLIVGLRYDFYGVEGSGSVLAAGGPIPIGPYTVDKTDGRIDPKITLAAKPLDWLQVYGTYSETMRPPTVTEMLVGGDHPGGGSANYIANPFLNAEVSKGFEIGANILQERIFTANDRFGFKAAYFDMDIENYIVTCLGPVYFFCNAPGTSKVSGVELQGNYDAGFLFAGMTYTYLNSKLPAQTPGFGASQFMPDHNLVLTGGLRFLDQDLEVGARGYFVSSAEDPSAASGRRPGYDLMDLFANYRFSESITFGGTVTNVFDATYTPVLGTAPSSSCVPFPPTVCPPTPESGRGRTFLLTTRAQF</sequence>
<protein>
    <submittedName>
        <fullName evidence="17">TonB-dependent hemin, ferrichrome receptor</fullName>
    </submittedName>
</protein>
<dbReference type="InterPro" id="IPR010917">
    <property type="entry name" value="TonB_rcpt_CS"/>
</dbReference>
<keyword evidence="18" id="KW-1185">Reference proteome</keyword>
<accession>A0A109BCB1</accession>
<evidence type="ECO:0000313" key="17">
    <source>
        <dbReference type="EMBL" id="KWT66184.1"/>
    </source>
</evidence>
<dbReference type="Proteomes" id="UP000059074">
    <property type="component" value="Unassembled WGS sequence"/>
</dbReference>
<evidence type="ECO:0000256" key="12">
    <source>
        <dbReference type="PROSITE-ProRule" id="PRU10144"/>
    </source>
</evidence>
<evidence type="ECO:0000256" key="9">
    <source>
        <dbReference type="ARBA" id="ARBA00023170"/>
    </source>
</evidence>
<dbReference type="STRING" id="121290.APY04_2380"/>
<dbReference type="InterPro" id="IPR000531">
    <property type="entry name" value="Beta-barrel_TonB"/>
</dbReference>
<keyword evidence="5 11" id="KW-0812">Transmembrane</keyword>
<proteinExistence type="inferred from homology"/>
<evidence type="ECO:0000256" key="2">
    <source>
        <dbReference type="ARBA" id="ARBA00009810"/>
    </source>
</evidence>
<dbReference type="PANTHER" id="PTHR30069:SF41">
    <property type="entry name" value="HEME_HEMOPEXIN UTILIZATION PROTEIN C"/>
    <property type="match status" value="1"/>
</dbReference>